<protein>
    <submittedName>
        <fullName evidence="2">M23 family peptidase</fullName>
    </submittedName>
</protein>
<dbReference type="InterPro" id="IPR050570">
    <property type="entry name" value="Cell_wall_metabolism_enzyme"/>
</dbReference>
<dbReference type="PANTHER" id="PTHR21666">
    <property type="entry name" value="PEPTIDASE-RELATED"/>
    <property type="match status" value="1"/>
</dbReference>
<dbReference type="InterPro" id="IPR011055">
    <property type="entry name" value="Dup_hybrid_motif"/>
</dbReference>
<evidence type="ECO:0000259" key="1">
    <source>
        <dbReference type="Pfam" id="PF01551"/>
    </source>
</evidence>
<dbReference type="EMBL" id="QVLX01000008">
    <property type="protein sequence ID" value="RGE85488.1"/>
    <property type="molecule type" value="Genomic_DNA"/>
</dbReference>
<dbReference type="SUPFAM" id="SSF51261">
    <property type="entry name" value="Duplicated hybrid motif"/>
    <property type="match status" value="1"/>
</dbReference>
<dbReference type="Proteomes" id="UP000261080">
    <property type="component" value="Unassembled WGS sequence"/>
</dbReference>
<comment type="caution">
    <text evidence="2">The sequence shown here is derived from an EMBL/GenBank/DDBJ whole genome shotgun (WGS) entry which is preliminary data.</text>
</comment>
<keyword evidence="3" id="KW-1185">Reference proteome</keyword>
<dbReference type="GO" id="GO:0004222">
    <property type="term" value="F:metalloendopeptidase activity"/>
    <property type="evidence" value="ECO:0007669"/>
    <property type="project" value="TreeGrafter"/>
</dbReference>
<dbReference type="Pfam" id="PF01551">
    <property type="entry name" value="Peptidase_M23"/>
    <property type="match status" value="1"/>
</dbReference>
<feature type="domain" description="M23ase beta-sheet core" evidence="1">
    <location>
        <begin position="75"/>
        <end position="183"/>
    </location>
</feature>
<evidence type="ECO:0000313" key="2">
    <source>
        <dbReference type="EMBL" id="RGE85488.1"/>
    </source>
</evidence>
<dbReference type="AlphaFoldDB" id="A0A3E3K040"/>
<dbReference type="PANTHER" id="PTHR21666:SF270">
    <property type="entry name" value="MUREIN HYDROLASE ACTIVATOR ENVC"/>
    <property type="match status" value="1"/>
</dbReference>
<dbReference type="GeneID" id="97194497"/>
<evidence type="ECO:0000313" key="3">
    <source>
        <dbReference type="Proteomes" id="UP000261080"/>
    </source>
</evidence>
<name>A0A3E3K040_9FIRM</name>
<organism evidence="2 3">
    <name type="scientific">Sellimonas intestinalis</name>
    <dbReference type="NCBI Taxonomy" id="1653434"/>
    <lineage>
        <taxon>Bacteria</taxon>
        <taxon>Bacillati</taxon>
        <taxon>Bacillota</taxon>
        <taxon>Clostridia</taxon>
        <taxon>Lachnospirales</taxon>
        <taxon>Lachnospiraceae</taxon>
        <taxon>Sellimonas</taxon>
    </lineage>
</organism>
<dbReference type="RefSeq" id="WP_024734074.1">
    <property type="nucleotide sequence ID" value="NZ_CATZPC010000008.1"/>
</dbReference>
<dbReference type="CDD" id="cd12797">
    <property type="entry name" value="M23_peptidase"/>
    <property type="match status" value="1"/>
</dbReference>
<proteinExistence type="predicted"/>
<dbReference type="InterPro" id="IPR016047">
    <property type="entry name" value="M23ase_b-sheet_dom"/>
</dbReference>
<dbReference type="OrthoDB" id="9809488at2"/>
<accession>A0A3E3K040</accession>
<reference evidence="2 3" key="1">
    <citation type="submission" date="2018-08" db="EMBL/GenBank/DDBJ databases">
        <title>A genome reference for cultivated species of the human gut microbiota.</title>
        <authorList>
            <person name="Zou Y."/>
            <person name="Xue W."/>
            <person name="Luo G."/>
        </authorList>
    </citation>
    <scope>NUCLEOTIDE SEQUENCE [LARGE SCALE GENOMIC DNA]</scope>
    <source>
        <strain evidence="2 3">AF37-2AT</strain>
    </source>
</reference>
<gene>
    <name evidence="2" type="ORF">DW016_13345</name>
</gene>
<dbReference type="Gene3D" id="2.70.70.10">
    <property type="entry name" value="Glucose Permease (Domain IIA)"/>
    <property type="match status" value="1"/>
</dbReference>
<sequence>MSKPILMQFPLKGEWYSPNTPGSKIPSHGTNRYGTRYAYDFIQVDWTRKGWPAYRVSMMQYLIKGAALEDYYCWGERVYAPCDGMVVVAEDGYAEKKTNLLTDVFKAYKNANYFDPYKDNIQCIAGNYMIIQYAKNVYAALCHLQKDSVQVTVGQYVKAGDYVGNVGHSGNSFAPHLHFQLMDSRDITKANGLPCAFREYEIFIDGLWKEVKDGVPTNRDRIRF</sequence>